<dbReference type="EMBL" id="BGPR01000096">
    <property type="protein sequence ID" value="GBL93727.1"/>
    <property type="molecule type" value="Genomic_DNA"/>
</dbReference>
<dbReference type="AlphaFoldDB" id="A0A4Y2BPT8"/>
<comment type="caution">
    <text evidence="3">The sequence shown here is derived from an EMBL/GenBank/DDBJ whole genome shotgun (WGS) entry which is preliminary data.</text>
</comment>
<sequence>MAHPHTVPFLPAIPADDPIDGVDEGLQALEDELEEERVTIEKLKDAKISTIYVAPDAVLTDSPDSRGYVKTGSKAKRCCQKAGIGILAFTGCVSFVVGTMFAMEWSPYVLAVVPIGIIVYLIVRVLKSYYKKKYRDEGGLSVRYQRLQGRF</sequence>
<gene>
    <name evidence="3" type="ORF">AVEN_166769_1</name>
</gene>
<keyword evidence="2" id="KW-1133">Transmembrane helix</keyword>
<feature type="transmembrane region" description="Helical" evidence="2">
    <location>
        <begin position="82"/>
        <end position="102"/>
    </location>
</feature>
<dbReference type="Proteomes" id="UP000499080">
    <property type="component" value="Unassembled WGS sequence"/>
</dbReference>
<accession>A0A4Y2BPT8</accession>
<keyword evidence="4" id="KW-1185">Reference proteome</keyword>
<organism evidence="3 4">
    <name type="scientific">Araneus ventricosus</name>
    <name type="common">Orbweaver spider</name>
    <name type="synonym">Epeira ventricosa</name>
    <dbReference type="NCBI Taxonomy" id="182803"/>
    <lineage>
        <taxon>Eukaryota</taxon>
        <taxon>Metazoa</taxon>
        <taxon>Ecdysozoa</taxon>
        <taxon>Arthropoda</taxon>
        <taxon>Chelicerata</taxon>
        <taxon>Arachnida</taxon>
        <taxon>Araneae</taxon>
        <taxon>Araneomorphae</taxon>
        <taxon>Entelegynae</taxon>
        <taxon>Araneoidea</taxon>
        <taxon>Araneidae</taxon>
        <taxon>Araneus</taxon>
    </lineage>
</organism>
<keyword evidence="2" id="KW-0812">Transmembrane</keyword>
<evidence type="ECO:0000313" key="3">
    <source>
        <dbReference type="EMBL" id="GBL93727.1"/>
    </source>
</evidence>
<evidence type="ECO:0000313" key="4">
    <source>
        <dbReference type="Proteomes" id="UP000499080"/>
    </source>
</evidence>
<proteinExistence type="predicted"/>
<reference evidence="3 4" key="1">
    <citation type="journal article" date="2019" name="Sci. Rep.">
        <title>Orb-weaving spider Araneus ventricosus genome elucidates the spidroin gene catalogue.</title>
        <authorList>
            <person name="Kono N."/>
            <person name="Nakamura H."/>
            <person name="Ohtoshi R."/>
            <person name="Moran D.A.P."/>
            <person name="Shinohara A."/>
            <person name="Yoshida Y."/>
            <person name="Fujiwara M."/>
            <person name="Mori M."/>
            <person name="Tomita M."/>
            <person name="Arakawa K."/>
        </authorList>
    </citation>
    <scope>NUCLEOTIDE SEQUENCE [LARGE SCALE GENOMIC DNA]</scope>
</reference>
<evidence type="ECO:0000256" key="2">
    <source>
        <dbReference type="SAM" id="Phobius"/>
    </source>
</evidence>
<keyword evidence="2" id="KW-0472">Membrane</keyword>
<protein>
    <submittedName>
        <fullName evidence="3">Uncharacterized protein</fullName>
    </submittedName>
</protein>
<name>A0A4Y2BPT8_ARAVE</name>
<evidence type="ECO:0000256" key="1">
    <source>
        <dbReference type="SAM" id="Coils"/>
    </source>
</evidence>
<keyword evidence="1" id="KW-0175">Coiled coil</keyword>
<feature type="coiled-coil region" evidence="1">
    <location>
        <begin position="19"/>
        <end position="46"/>
    </location>
</feature>
<feature type="transmembrane region" description="Helical" evidence="2">
    <location>
        <begin position="108"/>
        <end position="126"/>
    </location>
</feature>